<feature type="region of interest" description="Disordered" evidence="4">
    <location>
        <begin position="534"/>
        <end position="565"/>
    </location>
</feature>
<feature type="domain" description="Clp R" evidence="5">
    <location>
        <begin position="8"/>
        <end position="179"/>
    </location>
</feature>
<evidence type="ECO:0000256" key="3">
    <source>
        <dbReference type="PROSITE-ProRule" id="PRU01251"/>
    </source>
</evidence>
<name>A0A8T0PBB5_PANVG</name>
<dbReference type="EMBL" id="CM029052">
    <property type="protein sequence ID" value="KAG2555884.1"/>
    <property type="molecule type" value="Genomic_DNA"/>
</dbReference>
<gene>
    <name evidence="6" type="ORF">PVAP13_8NG051700</name>
</gene>
<dbReference type="OrthoDB" id="750498at2759"/>
<dbReference type="InterPro" id="IPR004176">
    <property type="entry name" value="Clp_R_N"/>
</dbReference>
<dbReference type="PANTHER" id="PTHR43572">
    <property type="entry name" value="CHAPERONE PROTEIN CLPD, CHLOROPLASTIC"/>
    <property type="match status" value="1"/>
</dbReference>
<dbReference type="PANTHER" id="PTHR43572:SF59">
    <property type="entry name" value="PROTEIN SMAX1-LIKE 3"/>
    <property type="match status" value="1"/>
</dbReference>
<proteinExistence type="inferred from homology"/>
<dbReference type="InterPro" id="IPR027417">
    <property type="entry name" value="P-loop_NTPase"/>
</dbReference>
<feature type="compositionally biased region" description="Low complexity" evidence="4">
    <location>
        <begin position="551"/>
        <end position="565"/>
    </location>
</feature>
<dbReference type="Gene3D" id="1.10.1780.10">
    <property type="entry name" value="Clp, N-terminal domain"/>
    <property type="match status" value="1"/>
</dbReference>
<dbReference type="InterPro" id="IPR036628">
    <property type="entry name" value="Clp_N_dom_sf"/>
</dbReference>
<feature type="region of interest" description="Disordered" evidence="4">
    <location>
        <begin position="759"/>
        <end position="782"/>
    </location>
</feature>
<dbReference type="InterPro" id="IPR051650">
    <property type="entry name" value="SL_signaling_regulator"/>
</dbReference>
<dbReference type="Gene3D" id="3.40.50.300">
    <property type="entry name" value="P-loop containing nucleotide triphosphate hydrolases"/>
    <property type="match status" value="1"/>
</dbReference>
<dbReference type="PROSITE" id="PS51903">
    <property type="entry name" value="CLP_R"/>
    <property type="match status" value="1"/>
</dbReference>
<feature type="compositionally biased region" description="Low complexity" evidence="4">
    <location>
        <begin position="185"/>
        <end position="195"/>
    </location>
</feature>
<dbReference type="SUPFAM" id="SSF81923">
    <property type="entry name" value="Double Clp-N motif"/>
    <property type="match status" value="1"/>
</dbReference>
<sequence length="833" mass="89900">MRAGGCAVQQALAAEAAAVVRQAVALARRRGHAQVTPLHVASAMLSAAGLLRAACLRSHSHPLQCKALELCFNVALNRLPTAAAVMFHHHHGGAGGHHAPVLSNALVAAFKRGQAHQRRGAVEGGQPPPQPQTGLAAKVDIEQLIISILDDPSVSRVMREAGFSSSQVKANVEKAVSSPEHQPNTTAAAHATSSAPGSGRARRPNARADDDAMRVLDCMAGGSKRCVVVVGESAATAEVVVRAVMDRVSKGELQQRHERLKNLQFVPLSAASFQRMSREEVEARAGDLRELVRQGYAAGKGVVLVLEDLAYAAEAWAAASERRRRGSLEPGQCYCPVEHAVMEVSSLVAAGGGGRCLDRFWLLGSGNNQAYIKCRAGQPSLEAVWELHPVVVPDGGLTLSLSRGSDAEQANQERSRRQWPFVNGAAAGDSELISCAVMTTPSLPPWLHRHQDSDMNRPGHPSASFQLQDWNPNCYGSAARHTSELTLSFSSPATNSPDTSSISGFAPSFNGNLMMSSKQPWQFKLMQPWTNHKHGEPLAKSYDHQPLHHANPSPESYSVSNSSVGGSAESPRFMELTAENLKILCNTLENRTPRHKDVVADIASVVLQCRSGMTRRMRWCQEKPSAVTWLLFQGGDNDGKKAVSKELARLVFGSYSKFTSISLVEFAQVHSDSSSSLLSLKRQRSPDTRHGCFQTLYEAILENPHRVIMIEGIEQLDYDLEISIRNAIGKGRISGCNGDEISLEDAIVVLSCEALDSKPNASSPRLKQKVTDNGGKEGNGMNIDNGMESSGFILDLNACAEDGEEEDEDDASDNVRILNIVDGVFLFQLMEDL</sequence>
<keyword evidence="7" id="KW-1185">Reference proteome</keyword>
<protein>
    <recommendedName>
        <fullName evidence="5">Clp R domain-containing protein</fullName>
    </recommendedName>
</protein>
<dbReference type="InterPro" id="IPR058680">
    <property type="entry name" value="NBD_SMAX1-like"/>
</dbReference>
<evidence type="ECO:0000256" key="2">
    <source>
        <dbReference type="ARBA" id="ARBA00022737"/>
    </source>
</evidence>
<feature type="region of interest" description="Disordered" evidence="4">
    <location>
        <begin position="115"/>
        <end position="134"/>
    </location>
</feature>
<comment type="caution">
    <text evidence="6">The sequence shown here is derived from an EMBL/GenBank/DDBJ whole genome shotgun (WGS) entry which is preliminary data.</text>
</comment>
<evidence type="ECO:0000259" key="5">
    <source>
        <dbReference type="PROSITE" id="PS51903"/>
    </source>
</evidence>
<evidence type="ECO:0000256" key="1">
    <source>
        <dbReference type="ARBA" id="ARBA00008675"/>
    </source>
</evidence>
<evidence type="ECO:0000313" key="7">
    <source>
        <dbReference type="Proteomes" id="UP000823388"/>
    </source>
</evidence>
<accession>A0A8T0PBB5</accession>
<evidence type="ECO:0000256" key="4">
    <source>
        <dbReference type="SAM" id="MobiDB-lite"/>
    </source>
</evidence>
<dbReference type="Pfam" id="PF23569">
    <property type="entry name" value="NBD_SMAX1"/>
    <property type="match status" value="1"/>
</dbReference>
<evidence type="ECO:0000313" key="6">
    <source>
        <dbReference type="EMBL" id="KAG2555884.1"/>
    </source>
</evidence>
<keyword evidence="2 3" id="KW-0677">Repeat</keyword>
<feature type="region of interest" description="Disordered" evidence="4">
    <location>
        <begin position="172"/>
        <end position="207"/>
    </location>
</feature>
<reference evidence="6" key="1">
    <citation type="submission" date="2020-05" db="EMBL/GenBank/DDBJ databases">
        <title>WGS assembly of Panicum virgatum.</title>
        <authorList>
            <person name="Lovell J.T."/>
            <person name="Jenkins J."/>
            <person name="Shu S."/>
            <person name="Juenger T.E."/>
            <person name="Schmutz J."/>
        </authorList>
    </citation>
    <scope>NUCLEOTIDE SEQUENCE</scope>
    <source>
        <strain evidence="6">AP13</strain>
    </source>
</reference>
<dbReference type="Proteomes" id="UP000823388">
    <property type="component" value="Chromosome 8N"/>
</dbReference>
<feature type="compositionally biased region" description="Basic and acidic residues" evidence="4">
    <location>
        <begin position="534"/>
        <end position="546"/>
    </location>
</feature>
<comment type="similarity">
    <text evidence="1">Belongs to the ClpA/ClpB family.</text>
</comment>
<organism evidence="6 7">
    <name type="scientific">Panicum virgatum</name>
    <name type="common">Blackwell switchgrass</name>
    <dbReference type="NCBI Taxonomy" id="38727"/>
    <lineage>
        <taxon>Eukaryota</taxon>
        <taxon>Viridiplantae</taxon>
        <taxon>Streptophyta</taxon>
        <taxon>Embryophyta</taxon>
        <taxon>Tracheophyta</taxon>
        <taxon>Spermatophyta</taxon>
        <taxon>Magnoliopsida</taxon>
        <taxon>Liliopsida</taxon>
        <taxon>Poales</taxon>
        <taxon>Poaceae</taxon>
        <taxon>PACMAD clade</taxon>
        <taxon>Panicoideae</taxon>
        <taxon>Panicodae</taxon>
        <taxon>Paniceae</taxon>
        <taxon>Panicinae</taxon>
        <taxon>Panicum</taxon>
        <taxon>Panicum sect. Hiantes</taxon>
    </lineage>
</organism>
<dbReference type="AlphaFoldDB" id="A0A8T0PBB5"/>